<evidence type="ECO:0000256" key="2">
    <source>
        <dbReference type="ARBA" id="ARBA00010743"/>
    </source>
</evidence>
<evidence type="ECO:0000256" key="4">
    <source>
        <dbReference type="RuleBase" id="RU364152"/>
    </source>
</evidence>
<reference evidence="6" key="1">
    <citation type="journal article" date="2013" name="Nat. Genet.">
        <title>The Capsella rubella genome and the genomic consequences of rapid mating system evolution.</title>
        <authorList>
            <person name="Slotte T."/>
            <person name="Hazzouri K.M."/>
            <person name="Agren J.A."/>
            <person name="Koenig D."/>
            <person name="Maumus F."/>
            <person name="Guo Y.L."/>
            <person name="Steige K."/>
            <person name="Platts A.E."/>
            <person name="Escobar J.S."/>
            <person name="Newman L.K."/>
            <person name="Wang W."/>
            <person name="Mandakova T."/>
            <person name="Vello E."/>
            <person name="Smith L.M."/>
            <person name="Henz S.R."/>
            <person name="Steffen J."/>
            <person name="Takuno S."/>
            <person name="Brandvain Y."/>
            <person name="Coop G."/>
            <person name="Andolfatto P."/>
            <person name="Hu T.T."/>
            <person name="Blanchette M."/>
            <person name="Clark R.M."/>
            <person name="Quesneville H."/>
            <person name="Nordborg M."/>
            <person name="Gaut B.S."/>
            <person name="Lysak M.A."/>
            <person name="Jenkins J."/>
            <person name="Grimwood J."/>
            <person name="Chapman J."/>
            <person name="Prochnik S."/>
            <person name="Shu S."/>
            <person name="Rokhsar D."/>
            <person name="Schmutz J."/>
            <person name="Weigel D."/>
            <person name="Wright S.I."/>
        </authorList>
    </citation>
    <scope>NUCLEOTIDE SEQUENCE [LARGE SCALE GENOMIC DNA]</scope>
    <source>
        <strain evidence="6">cv. Monte Gargano</strain>
    </source>
</reference>
<dbReference type="EMBL" id="KB870810">
    <property type="protein sequence ID" value="EOA19628.1"/>
    <property type="molecule type" value="Genomic_DNA"/>
</dbReference>
<name>R0H7U1_9BRAS</name>
<dbReference type="GO" id="GO:0003713">
    <property type="term" value="F:transcription coactivator activity"/>
    <property type="evidence" value="ECO:0007669"/>
    <property type="project" value="TreeGrafter"/>
</dbReference>
<organism evidence="5 6">
    <name type="scientific">Capsella rubella</name>
    <dbReference type="NCBI Taxonomy" id="81985"/>
    <lineage>
        <taxon>Eukaryota</taxon>
        <taxon>Viridiplantae</taxon>
        <taxon>Streptophyta</taxon>
        <taxon>Embryophyta</taxon>
        <taxon>Tracheophyta</taxon>
        <taxon>Spermatophyta</taxon>
        <taxon>Magnoliopsida</taxon>
        <taxon>eudicotyledons</taxon>
        <taxon>Gunneridae</taxon>
        <taxon>Pentapetalae</taxon>
        <taxon>rosids</taxon>
        <taxon>malvids</taxon>
        <taxon>Brassicales</taxon>
        <taxon>Brassicaceae</taxon>
        <taxon>Camelineae</taxon>
        <taxon>Capsella</taxon>
    </lineage>
</organism>
<dbReference type="OrthoDB" id="1854899at2759"/>
<keyword evidence="4" id="KW-0010">Activator</keyword>
<dbReference type="Proteomes" id="UP000029121">
    <property type="component" value="Unassembled WGS sequence"/>
</dbReference>
<protein>
    <recommendedName>
        <fullName evidence="4">Mediator of RNA polymerase II transcription subunit 20</fullName>
    </recommendedName>
    <alternativeName>
        <fullName evidence="4">Mediator complex subunit 20</fullName>
    </alternativeName>
</protein>
<dbReference type="STRING" id="81985.R0H7U1"/>
<dbReference type="PANTHER" id="PTHR12465:SF0">
    <property type="entry name" value="MEDIATOR OF RNA POLYMERASE II TRANSCRIPTION SUBUNIT 20"/>
    <property type="match status" value="1"/>
</dbReference>
<dbReference type="InterPro" id="IPR013921">
    <property type="entry name" value="Mediator_Med20"/>
</dbReference>
<keyword evidence="4" id="KW-0805">Transcription regulation</keyword>
<keyword evidence="6" id="KW-1185">Reference proteome</keyword>
<keyword evidence="4" id="KW-0804">Transcription</keyword>
<evidence type="ECO:0000313" key="6">
    <source>
        <dbReference type="Proteomes" id="UP000029121"/>
    </source>
</evidence>
<dbReference type="KEGG" id="crb:17881787"/>
<comment type="function">
    <text evidence="4">Component of the Mediator complex, a coactivator involved in the regulated transcription of nearly all RNA polymerase II-dependent genes. Mediator functions as a bridge to convey information from gene-specific regulatory proteins to the basal RNA polymerase II transcription machinery. Mediator is recruited to promoters by direct interactions with regulatory proteins and serves as a scaffold for the assembly of a functional preinitiation complex with RNA polymerase II and the general transcription factors.</text>
</comment>
<dbReference type="eggNOG" id="KOG1383">
    <property type="taxonomic scope" value="Eukaryota"/>
</dbReference>
<comment type="subunit">
    <text evidence="4">Component of the Mediator complex.</text>
</comment>
<accession>R0H7U1</accession>
<dbReference type="PANTHER" id="PTHR12465">
    <property type="entry name" value="UBIQUITIN SPECIFIC PROTEASE HOMOLOG 49"/>
    <property type="match status" value="1"/>
</dbReference>
<evidence type="ECO:0000256" key="1">
    <source>
        <dbReference type="ARBA" id="ARBA00004123"/>
    </source>
</evidence>
<proteinExistence type="inferred from homology"/>
<sequence length="219" mass="25052">MPVKWLLYWQPSQGSTLGSSILNEATECIESLNGVKEGEWKATLNYYKPILKDESIQTEIPREIVGISLAEEPSKCYFVIRTKRIIMEAATSFRQILERLGSYQCKLSFNFEGFEYKLGDFRMRLAKVVPTHATTIRGIVLEVEYLPISSMEVAKQVKEEFLEIWKEAMSKKSSSGKFVNVDINFEMFDLGDIYTPQHTAVRYAFFMARLLSAISAGRS</sequence>
<comment type="similarity">
    <text evidence="2 4">Belongs to the Mediator complex subunit 20 family.</text>
</comment>
<evidence type="ECO:0000313" key="5">
    <source>
        <dbReference type="EMBL" id="EOA19628.1"/>
    </source>
</evidence>
<evidence type="ECO:0000256" key="3">
    <source>
        <dbReference type="ARBA" id="ARBA00023242"/>
    </source>
</evidence>
<dbReference type="Pfam" id="PF08612">
    <property type="entry name" value="Med20"/>
    <property type="match status" value="1"/>
</dbReference>
<dbReference type="GO" id="GO:0016592">
    <property type="term" value="C:mediator complex"/>
    <property type="evidence" value="ECO:0007669"/>
    <property type="project" value="InterPro"/>
</dbReference>
<comment type="subcellular location">
    <subcellularLocation>
        <location evidence="1 4">Nucleus</location>
    </subcellularLocation>
</comment>
<dbReference type="AlphaFoldDB" id="R0H7U1"/>
<dbReference type="GO" id="GO:0006357">
    <property type="term" value="P:regulation of transcription by RNA polymerase II"/>
    <property type="evidence" value="ECO:0007669"/>
    <property type="project" value="InterPro"/>
</dbReference>
<keyword evidence="3 4" id="KW-0539">Nucleus</keyword>
<gene>
    <name evidence="4" type="primary">MED20</name>
    <name evidence="5" type="ORF">CARUB_v10002955mg</name>
</gene>